<keyword evidence="2" id="KW-0805">Transcription regulation</keyword>
<evidence type="ECO:0000256" key="6">
    <source>
        <dbReference type="ARBA" id="ARBA00040136"/>
    </source>
</evidence>
<dbReference type="CDD" id="cd07978">
    <property type="entry name" value="HFD_TAF13"/>
    <property type="match status" value="1"/>
</dbReference>
<keyword evidence="12" id="KW-1185">Reference proteome</keyword>
<evidence type="ECO:0000256" key="9">
    <source>
        <dbReference type="ARBA" id="ARBA00082869"/>
    </source>
</evidence>
<dbReference type="Gene3D" id="1.10.20.10">
    <property type="entry name" value="Histone, subunit A"/>
    <property type="match status" value="1"/>
</dbReference>
<evidence type="ECO:0000256" key="5">
    <source>
        <dbReference type="ARBA" id="ARBA00038392"/>
    </source>
</evidence>
<accession>A0ABD0JWD8</accession>
<evidence type="ECO:0000256" key="4">
    <source>
        <dbReference type="ARBA" id="ARBA00023242"/>
    </source>
</evidence>
<protein>
    <recommendedName>
        <fullName evidence="6">Transcription initiation factor TFIID subunit 13</fullName>
    </recommendedName>
    <alternativeName>
        <fullName evidence="9">Transcription initiation factor TFIID 18 kDa subunit</fullName>
    </alternativeName>
</protein>
<dbReference type="Proteomes" id="UP001519460">
    <property type="component" value="Unassembled WGS sequence"/>
</dbReference>
<evidence type="ECO:0000256" key="1">
    <source>
        <dbReference type="ARBA" id="ARBA00004123"/>
    </source>
</evidence>
<name>A0ABD0JWD8_9CAEN</name>
<sequence>MAEGGSEKDSALDFDEEEAEEDTPLEKRKKMFSKELRCMMYGFGDDQNPYTESVDLLEDLVIEYITEMTKKAMEVGRPGRISVEDIIFLIRKDPKKYSRVKELLLMSEELRKARKAFDEIKYATTK</sequence>
<dbReference type="InterPro" id="IPR003195">
    <property type="entry name" value="TFIID_TAF13"/>
</dbReference>
<feature type="region of interest" description="Disordered" evidence="10">
    <location>
        <begin position="1"/>
        <end position="26"/>
    </location>
</feature>
<dbReference type="PANTHER" id="PTHR11380:SF5">
    <property type="entry name" value="TRANSCRIPTION INITIATION FACTOR TFIID SUBUNIT 13"/>
    <property type="match status" value="1"/>
</dbReference>
<dbReference type="InterPro" id="IPR009072">
    <property type="entry name" value="Histone-fold"/>
</dbReference>
<dbReference type="Pfam" id="PF02269">
    <property type="entry name" value="TFIID-18kDa"/>
    <property type="match status" value="1"/>
</dbReference>
<evidence type="ECO:0000256" key="8">
    <source>
        <dbReference type="ARBA" id="ARBA00062721"/>
    </source>
</evidence>
<dbReference type="GO" id="GO:0005634">
    <property type="term" value="C:nucleus"/>
    <property type="evidence" value="ECO:0007669"/>
    <property type="project" value="UniProtKB-SubCell"/>
</dbReference>
<comment type="caution">
    <text evidence="11">The sequence shown here is derived from an EMBL/GenBank/DDBJ whole genome shotgun (WGS) entry which is preliminary data.</text>
</comment>
<dbReference type="EMBL" id="JACVVK020000315">
    <property type="protein sequence ID" value="KAK7478915.1"/>
    <property type="molecule type" value="Genomic_DNA"/>
</dbReference>
<evidence type="ECO:0000256" key="2">
    <source>
        <dbReference type="ARBA" id="ARBA00023015"/>
    </source>
</evidence>
<feature type="compositionally biased region" description="Basic and acidic residues" evidence="10">
    <location>
        <begin position="1"/>
        <end position="11"/>
    </location>
</feature>
<dbReference type="PANTHER" id="PTHR11380">
    <property type="entry name" value="TRANSCRIPTION INITIATION FACTOR TFIID/SUPT3-RELATED"/>
    <property type="match status" value="1"/>
</dbReference>
<organism evidence="11 12">
    <name type="scientific">Batillaria attramentaria</name>
    <dbReference type="NCBI Taxonomy" id="370345"/>
    <lineage>
        <taxon>Eukaryota</taxon>
        <taxon>Metazoa</taxon>
        <taxon>Spiralia</taxon>
        <taxon>Lophotrochozoa</taxon>
        <taxon>Mollusca</taxon>
        <taxon>Gastropoda</taxon>
        <taxon>Caenogastropoda</taxon>
        <taxon>Sorbeoconcha</taxon>
        <taxon>Cerithioidea</taxon>
        <taxon>Batillariidae</taxon>
        <taxon>Batillaria</taxon>
    </lineage>
</organism>
<evidence type="ECO:0000256" key="7">
    <source>
        <dbReference type="ARBA" id="ARBA00056273"/>
    </source>
</evidence>
<dbReference type="SUPFAM" id="SSF47113">
    <property type="entry name" value="Histone-fold"/>
    <property type="match status" value="1"/>
</dbReference>
<feature type="compositionally biased region" description="Acidic residues" evidence="10">
    <location>
        <begin position="12"/>
        <end position="23"/>
    </location>
</feature>
<comment type="function">
    <text evidence="7">The TFIID basal transcription factor complex plays a major role in the initiation of RNA polymerase II (Pol II)-dependent transcription. TFIID recognizes and binds promoters via its subunit TBP, a TATA-box-binding protein, and promotes assembly of the pre-initiation complex (PIC). The TFIID complex consists of TBP and TBP-associated factors (TAFs), including TAF1, TAF2, TAF3, TAF4, TAF5, TAF6, TAF7, TAF8, TAF9, TAF10, TAF11, TAF12 and TAF13. TAF13, together with TAF11 and TBP, play key roles during promoter binding by the TFIID and TFIIA transcription factor complexes.</text>
</comment>
<evidence type="ECO:0000313" key="12">
    <source>
        <dbReference type="Proteomes" id="UP001519460"/>
    </source>
</evidence>
<keyword evidence="4" id="KW-0539">Nucleus</keyword>
<proteinExistence type="inferred from homology"/>
<comment type="subunit">
    <text evidence="8">Component of the TFIID basal transcription factor complex, composed of TATA-box-binding protein TBP, and a number of TBP-associated factors (TAFs), including TAF1, TAF2, TAF3, TAF4, TAF5, TAF6, TAF7, TAF8, TAF9, TAF10, TAF11, TAF12 and TAF13. Interacts with TBP, and more strongly with TAF10 and TAF11.</text>
</comment>
<keyword evidence="3" id="KW-0804">Transcription</keyword>
<comment type="subcellular location">
    <subcellularLocation>
        <location evidence="1">Nucleus</location>
    </subcellularLocation>
</comment>
<comment type="similarity">
    <text evidence="5">Belongs to the TAF13 family.</text>
</comment>
<dbReference type="FunFam" id="1.10.20.10:FF:000028">
    <property type="entry name" value="Transcription initiation factor TFIID subunit 13"/>
    <property type="match status" value="1"/>
</dbReference>
<dbReference type="AlphaFoldDB" id="A0ABD0JWD8"/>
<evidence type="ECO:0000256" key="3">
    <source>
        <dbReference type="ARBA" id="ARBA00023163"/>
    </source>
</evidence>
<evidence type="ECO:0000313" key="11">
    <source>
        <dbReference type="EMBL" id="KAK7478915.1"/>
    </source>
</evidence>
<reference evidence="11 12" key="1">
    <citation type="journal article" date="2023" name="Sci. Data">
        <title>Genome assembly of the Korean intertidal mud-creeper Batillaria attramentaria.</title>
        <authorList>
            <person name="Patra A.K."/>
            <person name="Ho P.T."/>
            <person name="Jun S."/>
            <person name="Lee S.J."/>
            <person name="Kim Y."/>
            <person name="Won Y.J."/>
        </authorList>
    </citation>
    <scope>NUCLEOTIDE SEQUENCE [LARGE SCALE GENOMIC DNA]</scope>
    <source>
        <strain evidence="11">Wonlab-2016</strain>
    </source>
</reference>
<gene>
    <name evidence="11" type="ORF">BaRGS_00029896</name>
</gene>
<evidence type="ECO:0000256" key="10">
    <source>
        <dbReference type="SAM" id="MobiDB-lite"/>
    </source>
</evidence>